<keyword evidence="2" id="KW-1185">Reference proteome</keyword>
<organism evidence="1 2">
    <name type="scientific">Salinibacillus aidingensis</name>
    <dbReference type="NCBI Taxonomy" id="237684"/>
    <lineage>
        <taxon>Bacteria</taxon>
        <taxon>Bacillati</taxon>
        <taxon>Bacillota</taxon>
        <taxon>Bacilli</taxon>
        <taxon>Bacillales</taxon>
        <taxon>Bacillaceae</taxon>
        <taxon>Salinibacillus</taxon>
    </lineage>
</organism>
<dbReference type="EMBL" id="BAAADO010000010">
    <property type="protein sequence ID" value="GAA0503357.1"/>
    <property type="molecule type" value="Genomic_DNA"/>
</dbReference>
<dbReference type="InterPro" id="IPR010298">
    <property type="entry name" value="YacP-like"/>
</dbReference>
<evidence type="ECO:0000313" key="1">
    <source>
        <dbReference type="EMBL" id="GAA0503357.1"/>
    </source>
</evidence>
<dbReference type="Pfam" id="PF05991">
    <property type="entry name" value="NYN_YacP"/>
    <property type="match status" value="1"/>
</dbReference>
<gene>
    <name evidence="1" type="primary">rae1</name>
    <name evidence="1" type="ORF">GCM10008986_33690</name>
</gene>
<dbReference type="RefSeq" id="WP_343843722.1">
    <property type="nucleotide sequence ID" value="NZ_BAAADO010000010.1"/>
</dbReference>
<reference evidence="2" key="1">
    <citation type="journal article" date="2019" name="Int. J. Syst. Evol. Microbiol.">
        <title>The Global Catalogue of Microorganisms (GCM) 10K type strain sequencing project: providing services to taxonomists for standard genome sequencing and annotation.</title>
        <authorList>
            <consortium name="The Broad Institute Genomics Platform"/>
            <consortium name="The Broad Institute Genome Sequencing Center for Infectious Disease"/>
            <person name="Wu L."/>
            <person name="Ma J."/>
        </authorList>
    </citation>
    <scope>NUCLEOTIDE SEQUENCE [LARGE SCALE GENOMIC DNA]</scope>
    <source>
        <strain evidence="2">JCM 12389</strain>
    </source>
</reference>
<keyword evidence="1" id="KW-0540">Nuclease</keyword>
<keyword evidence="1" id="KW-0378">Hydrolase</keyword>
<dbReference type="PANTHER" id="PTHR34547:SF1">
    <property type="entry name" value="YACP-LIKE NYN DOMAIN PROTEIN"/>
    <property type="match status" value="1"/>
</dbReference>
<accession>A0ABP3LMS0</accession>
<dbReference type="CDD" id="cd10912">
    <property type="entry name" value="PIN_YacP-like"/>
    <property type="match status" value="1"/>
</dbReference>
<proteinExistence type="predicted"/>
<keyword evidence="1" id="KW-0255">Endonuclease</keyword>
<sequence length="169" mass="19638">MDVLIVDGYNIIGAWPELQVLRDRDLAQARELLAEKMADYQAYTGSRVIIVFDAYGVQGIETKNKHRNVQVIYTREHETADERIEKLVGEIKNIKTKVYVATSDYTEQRTIFAQGAFRLSARELLIETENIESEIEQDVKVRHSVQTRAKIPIDKDVLEIFEKWRRGKK</sequence>
<evidence type="ECO:0000313" key="2">
    <source>
        <dbReference type="Proteomes" id="UP001500880"/>
    </source>
</evidence>
<name>A0ABP3LMS0_9BACI</name>
<dbReference type="PANTHER" id="PTHR34547">
    <property type="entry name" value="YACP-LIKE NYN DOMAIN PROTEIN"/>
    <property type="match status" value="1"/>
</dbReference>
<dbReference type="Proteomes" id="UP001500880">
    <property type="component" value="Unassembled WGS sequence"/>
</dbReference>
<comment type="caution">
    <text evidence="1">The sequence shown here is derived from an EMBL/GenBank/DDBJ whole genome shotgun (WGS) entry which is preliminary data.</text>
</comment>
<dbReference type="GO" id="GO:0004519">
    <property type="term" value="F:endonuclease activity"/>
    <property type="evidence" value="ECO:0007669"/>
    <property type="project" value="UniProtKB-KW"/>
</dbReference>
<protein>
    <submittedName>
        <fullName evidence="1">Ribosome-dependent mRNA decay endonuclease Rae1/YacP</fullName>
    </submittedName>
</protein>